<comment type="caution">
    <text evidence="7">The sequence shown here is derived from an EMBL/GenBank/DDBJ whole genome shotgun (WGS) entry which is preliminary data.</text>
</comment>
<organism evidence="7 8">
    <name type="scientific">Paralabilibaculum antarcticum</name>
    <dbReference type="NCBI Taxonomy" id="2912572"/>
    <lineage>
        <taxon>Bacteria</taxon>
        <taxon>Pseudomonadati</taxon>
        <taxon>Bacteroidota</taxon>
        <taxon>Bacteroidia</taxon>
        <taxon>Marinilabiliales</taxon>
        <taxon>Marinifilaceae</taxon>
        <taxon>Paralabilibaculum</taxon>
    </lineage>
</organism>
<keyword evidence="5" id="KW-0998">Cell outer membrane</keyword>
<evidence type="ECO:0000313" key="7">
    <source>
        <dbReference type="EMBL" id="MDE5417002.1"/>
    </source>
</evidence>
<keyword evidence="3" id="KW-0812">Transmembrane</keyword>
<protein>
    <submittedName>
        <fullName evidence="7">TolC family protein</fullName>
    </submittedName>
</protein>
<evidence type="ECO:0000256" key="5">
    <source>
        <dbReference type="ARBA" id="ARBA00023237"/>
    </source>
</evidence>
<dbReference type="Proteomes" id="UP001528920">
    <property type="component" value="Unassembled WGS sequence"/>
</dbReference>
<evidence type="ECO:0000256" key="3">
    <source>
        <dbReference type="ARBA" id="ARBA00022692"/>
    </source>
</evidence>
<dbReference type="PANTHER" id="PTHR30026:SF20">
    <property type="entry name" value="OUTER MEMBRANE PROTEIN TOLC"/>
    <property type="match status" value="1"/>
</dbReference>
<evidence type="ECO:0000313" key="8">
    <source>
        <dbReference type="Proteomes" id="UP001528920"/>
    </source>
</evidence>
<keyword evidence="2" id="KW-1134">Transmembrane beta strand</keyword>
<dbReference type="SUPFAM" id="SSF56954">
    <property type="entry name" value="Outer membrane efflux proteins (OEP)"/>
    <property type="match status" value="1"/>
</dbReference>
<accession>A0ABT5VNY5</accession>
<reference evidence="7 8" key="1">
    <citation type="submission" date="2022-01" db="EMBL/GenBank/DDBJ databases">
        <title>Labilibaculum sp. nov, a marine bacterium isolated from Antarctica.</title>
        <authorList>
            <person name="Dai W."/>
        </authorList>
    </citation>
    <scope>NUCLEOTIDE SEQUENCE [LARGE SCALE GENOMIC DNA]</scope>
    <source>
        <strain evidence="7 8">DW002</strain>
    </source>
</reference>
<keyword evidence="8" id="KW-1185">Reference proteome</keyword>
<dbReference type="EMBL" id="JAKJSC010000001">
    <property type="protein sequence ID" value="MDE5417002.1"/>
    <property type="molecule type" value="Genomic_DNA"/>
</dbReference>
<evidence type="ECO:0000256" key="2">
    <source>
        <dbReference type="ARBA" id="ARBA00022452"/>
    </source>
</evidence>
<keyword evidence="4" id="KW-0472">Membrane</keyword>
<evidence type="ECO:0000256" key="6">
    <source>
        <dbReference type="SAM" id="Coils"/>
    </source>
</evidence>
<proteinExistence type="predicted"/>
<dbReference type="Gene3D" id="1.20.1600.10">
    <property type="entry name" value="Outer membrane efflux proteins (OEP)"/>
    <property type="match status" value="1"/>
</dbReference>
<evidence type="ECO:0000256" key="4">
    <source>
        <dbReference type="ARBA" id="ARBA00023136"/>
    </source>
</evidence>
<evidence type="ECO:0000256" key="1">
    <source>
        <dbReference type="ARBA" id="ARBA00004442"/>
    </source>
</evidence>
<dbReference type="RefSeq" id="WP_275108340.1">
    <property type="nucleotide sequence ID" value="NZ_JAKJSC010000001.1"/>
</dbReference>
<name>A0ABT5VNY5_9BACT</name>
<keyword evidence="6" id="KW-0175">Coiled coil</keyword>
<sequence>MRRSLLLIAAFLLFSGTVRSQIITKELQTYINFAIANNPELKAMDLKYQQALEMVPQAKALPDPNFSAGVFIQPIETRVGAQKAKLSLSQLFPWFGTLGAKEQQASSQAHAQYLNYLDAKGKTELKVKLSYLDLILMDRKIFFTQKRVEILDLLEKQSLTRFENNQSSMVNVLYVQMLKEELIAKLGLFQDKKQTLQSAFNKILNRDLKIAVELPTDDSFLLQQASFDTEFSFNEHARVNSWIAMKEAGSFGEKAAKLSGLPKIGIGLDYAIIAERKNMDLADNGNDAIMPMISVSIPLFRKKYKSAVKLNQLKQVQFEQLKIEELNRLELEKQKAIEEYSTGRRELKVYQNLLIKAKQSFEILTSSYETSSSRYEEVLNMQQKIWIYEQKQIEAQVMIQKSIAKFQYLGL</sequence>
<dbReference type="InterPro" id="IPR051906">
    <property type="entry name" value="TolC-like"/>
</dbReference>
<dbReference type="PANTHER" id="PTHR30026">
    <property type="entry name" value="OUTER MEMBRANE PROTEIN TOLC"/>
    <property type="match status" value="1"/>
</dbReference>
<feature type="coiled-coil region" evidence="6">
    <location>
        <begin position="319"/>
        <end position="346"/>
    </location>
</feature>
<gene>
    <name evidence="7" type="ORF">L3049_03200</name>
</gene>
<comment type="subcellular location">
    <subcellularLocation>
        <location evidence="1">Cell outer membrane</location>
    </subcellularLocation>
</comment>